<dbReference type="GO" id="GO:0032259">
    <property type="term" value="P:methylation"/>
    <property type="evidence" value="ECO:0007669"/>
    <property type="project" value="UniProtKB-KW"/>
</dbReference>
<keyword evidence="4" id="KW-0680">Restriction system</keyword>
<evidence type="ECO:0000313" key="11">
    <source>
        <dbReference type="Proteomes" id="UP000048908"/>
    </source>
</evidence>
<reference evidence="10 11" key="1">
    <citation type="submission" date="2015-07" db="EMBL/GenBank/DDBJ databases">
        <authorList>
            <person name="Noorani M."/>
        </authorList>
    </citation>
    <scope>NUCLEOTIDE SEQUENCE [LARGE SCALE GENOMIC DNA]</scope>
    <source>
        <strain evidence="10 11">CECT 5088</strain>
    </source>
</reference>
<feature type="active site" evidence="6">
    <location>
        <position position="96"/>
    </location>
</feature>
<keyword evidence="3 6" id="KW-0949">S-adenosyl-L-methionine</keyword>
<evidence type="ECO:0000256" key="5">
    <source>
        <dbReference type="ARBA" id="ARBA00047422"/>
    </source>
</evidence>
<dbReference type="GO" id="GO:0009307">
    <property type="term" value="P:DNA restriction-modification system"/>
    <property type="evidence" value="ECO:0007669"/>
    <property type="project" value="UniProtKB-KW"/>
</dbReference>
<dbReference type="SUPFAM" id="SSF53335">
    <property type="entry name" value="S-adenosyl-L-methionine-dependent methyltransferases"/>
    <property type="match status" value="1"/>
</dbReference>
<dbReference type="PROSITE" id="PS51679">
    <property type="entry name" value="SAM_MT_C5"/>
    <property type="match status" value="1"/>
</dbReference>
<sequence length="408" mass="44445">MTGVSLHVRRSELPAGPRCVDLFAGAGGLAVGFRSAGWAVACANDDDADASATFRLNFPETAFFEGPVAQVAAADLLREAEVYPGELDCLIGGPPCQSFSHNNHQRNATDDRAKLFNHYLGLVNALKPKTLVMENVPGILSIDDGGVVREIVSRLTEMGYDKPCVRLLSAEEFGTPQVRRRAFIVASRVGPSAELMPSPTHWSPRYSHRGWPSERPDGATSRPVTVWQAIGDLPELENGGGKTAVKRDWRCATTAFQRSAQAGAPIIFNHVCHALTDVNLKRIVHVPEGGNWRDVPRDLLPAGMQRARLKDHTKRYGRLSRDGFASTILTKCDPHWGAYVHPMQDRTISVREAARLQGFPDVFRFAGDKIGPQYTQVGNAVPVSLARAIGLSVLAHLQRHTSALVQAA</sequence>
<dbReference type="AlphaFoldDB" id="A0A0M6XRZ5"/>
<dbReference type="PROSITE" id="PS00094">
    <property type="entry name" value="C5_MTASE_1"/>
    <property type="match status" value="1"/>
</dbReference>
<dbReference type="GO" id="GO:0044027">
    <property type="term" value="P:negative regulation of gene expression via chromosomal CpG island methylation"/>
    <property type="evidence" value="ECO:0007669"/>
    <property type="project" value="TreeGrafter"/>
</dbReference>
<comment type="catalytic activity">
    <reaction evidence="5 8">
        <text>a 2'-deoxycytidine in DNA + S-adenosyl-L-methionine = a 5-methyl-2'-deoxycytidine in DNA + S-adenosyl-L-homocysteine + H(+)</text>
        <dbReference type="Rhea" id="RHEA:13681"/>
        <dbReference type="Rhea" id="RHEA-COMP:11369"/>
        <dbReference type="Rhea" id="RHEA-COMP:11370"/>
        <dbReference type="ChEBI" id="CHEBI:15378"/>
        <dbReference type="ChEBI" id="CHEBI:57856"/>
        <dbReference type="ChEBI" id="CHEBI:59789"/>
        <dbReference type="ChEBI" id="CHEBI:85452"/>
        <dbReference type="ChEBI" id="CHEBI:85454"/>
        <dbReference type="EC" id="2.1.1.37"/>
    </reaction>
</comment>
<dbReference type="PANTHER" id="PTHR10629">
    <property type="entry name" value="CYTOSINE-SPECIFIC METHYLTRANSFERASE"/>
    <property type="match status" value="1"/>
</dbReference>
<proteinExistence type="inferred from homology"/>
<dbReference type="EMBL" id="CXPG01000020">
    <property type="protein sequence ID" value="CTQ33909.1"/>
    <property type="molecule type" value="Genomic_DNA"/>
</dbReference>
<evidence type="ECO:0000313" key="10">
    <source>
        <dbReference type="EMBL" id="CTQ33909.1"/>
    </source>
</evidence>
<dbReference type="InterPro" id="IPR029063">
    <property type="entry name" value="SAM-dependent_MTases_sf"/>
</dbReference>
<dbReference type="Pfam" id="PF00145">
    <property type="entry name" value="DNA_methylase"/>
    <property type="match status" value="1"/>
</dbReference>
<name>A0A0M6XRZ5_9RHOB</name>
<dbReference type="InterPro" id="IPR050390">
    <property type="entry name" value="C5-Methyltransferase"/>
</dbReference>
<dbReference type="InterPro" id="IPR001525">
    <property type="entry name" value="C5_MeTfrase"/>
</dbReference>
<dbReference type="PANTHER" id="PTHR10629:SF52">
    <property type="entry name" value="DNA (CYTOSINE-5)-METHYLTRANSFERASE 1"/>
    <property type="match status" value="1"/>
</dbReference>
<evidence type="ECO:0000256" key="8">
    <source>
        <dbReference type="RuleBase" id="RU000417"/>
    </source>
</evidence>
<evidence type="ECO:0000256" key="3">
    <source>
        <dbReference type="ARBA" id="ARBA00022691"/>
    </source>
</evidence>
<evidence type="ECO:0000256" key="6">
    <source>
        <dbReference type="PROSITE-ProRule" id="PRU01016"/>
    </source>
</evidence>
<dbReference type="EC" id="2.1.1.37" evidence="8"/>
<evidence type="ECO:0000256" key="9">
    <source>
        <dbReference type="SAM" id="MobiDB-lite"/>
    </source>
</evidence>
<dbReference type="STRING" id="282197.SAMN04488517_11411"/>
<dbReference type="NCBIfam" id="TIGR00675">
    <property type="entry name" value="dcm"/>
    <property type="match status" value="1"/>
</dbReference>
<evidence type="ECO:0000256" key="2">
    <source>
        <dbReference type="ARBA" id="ARBA00022679"/>
    </source>
</evidence>
<evidence type="ECO:0000256" key="1">
    <source>
        <dbReference type="ARBA" id="ARBA00022603"/>
    </source>
</evidence>
<keyword evidence="11" id="KW-1185">Reference proteome</keyword>
<accession>A0A0M6XRZ5</accession>
<dbReference type="Gene3D" id="3.40.50.150">
    <property type="entry name" value="Vaccinia Virus protein VP39"/>
    <property type="match status" value="1"/>
</dbReference>
<dbReference type="PRINTS" id="PR00105">
    <property type="entry name" value="C5METTRFRASE"/>
</dbReference>
<feature type="region of interest" description="Disordered" evidence="9">
    <location>
        <begin position="196"/>
        <end position="221"/>
    </location>
</feature>
<dbReference type="Gene3D" id="3.90.120.10">
    <property type="entry name" value="DNA Methylase, subunit A, domain 2"/>
    <property type="match status" value="1"/>
</dbReference>
<dbReference type="InterPro" id="IPR018117">
    <property type="entry name" value="C5_DNA_meth_AS"/>
</dbReference>
<evidence type="ECO:0000256" key="4">
    <source>
        <dbReference type="ARBA" id="ARBA00022747"/>
    </source>
</evidence>
<dbReference type="InterPro" id="IPR031303">
    <property type="entry name" value="C5_meth_CS"/>
</dbReference>
<dbReference type="GO" id="GO:0003677">
    <property type="term" value="F:DNA binding"/>
    <property type="evidence" value="ECO:0007669"/>
    <property type="project" value="TreeGrafter"/>
</dbReference>
<dbReference type="GO" id="GO:0003886">
    <property type="term" value="F:DNA (cytosine-5-)-methyltransferase activity"/>
    <property type="evidence" value="ECO:0007669"/>
    <property type="project" value="UniProtKB-EC"/>
</dbReference>
<keyword evidence="2 6" id="KW-0808">Transferase</keyword>
<keyword evidence="1 6" id="KW-0489">Methyltransferase</keyword>
<dbReference type="Proteomes" id="UP000048908">
    <property type="component" value="Unassembled WGS sequence"/>
</dbReference>
<organism evidence="10 11">
    <name type="scientific">Jannaschia rubra</name>
    <dbReference type="NCBI Taxonomy" id="282197"/>
    <lineage>
        <taxon>Bacteria</taxon>
        <taxon>Pseudomonadati</taxon>
        <taxon>Pseudomonadota</taxon>
        <taxon>Alphaproteobacteria</taxon>
        <taxon>Rhodobacterales</taxon>
        <taxon>Roseobacteraceae</taxon>
        <taxon>Jannaschia</taxon>
    </lineage>
</organism>
<protein>
    <recommendedName>
        <fullName evidence="8">Cytosine-specific methyltransferase</fullName>
        <ecNumber evidence="8">2.1.1.37</ecNumber>
    </recommendedName>
</protein>
<dbReference type="PROSITE" id="PS00095">
    <property type="entry name" value="C5_MTASE_2"/>
    <property type="match status" value="1"/>
</dbReference>
<evidence type="ECO:0000256" key="7">
    <source>
        <dbReference type="RuleBase" id="RU000416"/>
    </source>
</evidence>
<dbReference type="OrthoDB" id="9813719at2"/>
<gene>
    <name evidence="10" type="primary">ydiO</name>
    <name evidence="10" type="ORF">JAN5088_02698</name>
</gene>
<comment type="similarity">
    <text evidence="6 7">Belongs to the class I-like SAM-binding methyltransferase superfamily. C5-methyltransferase family.</text>
</comment>